<comment type="caution">
    <text evidence="2">The sequence shown here is derived from an EMBL/GenBank/DDBJ whole genome shotgun (WGS) entry which is preliminary data.</text>
</comment>
<sequence>MIKDYHTHTGNSDGTKTPEELIDLAVSKGVSALAVSDHDSIKGLETAQNYSKGKLDFLPGVEFTTREEHYPHCDGKYCLHLLGYGFDIHNKELNDALDDRAARVRKAYDVLIKSLEKYGMFFDYTQVDISCGIVMQMLDIAAHIEKNYSDNPNLEKAVEDVYNYSSALDSENFSLKESIDLIHKADGKAVWAHPFNVYRNFKKQIIDESQAEAILKKAISLGVDGIEALYGDFTHEERLSLCRLAEKYGLFVTCGSDFHGFKNKRNHFISFDTDEYSQFDVL</sequence>
<evidence type="ECO:0000259" key="1">
    <source>
        <dbReference type="SMART" id="SM00481"/>
    </source>
</evidence>
<dbReference type="InterPro" id="IPR004013">
    <property type="entry name" value="PHP_dom"/>
</dbReference>
<dbReference type="SMART" id="SM00481">
    <property type="entry name" value="POLIIIAc"/>
    <property type="match status" value="1"/>
</dbReference>
<evidence type="ECO:0000313" key="3">
    <source>
        <dbReference type="Proteomes" id="UP000824118"/>
    </source>
</evidence>
<gene>
    <name evidence="2" type="ORF">IAD22_05595</name>
</gene>
<dbReference type="Proteomes" id="UP000824118">
    <property type="component" value="Unassembled WGS sequence"/>
</dbReference>
<dbReference type="InterPro" id="IPR003141">
    <property type="entry name" value="Pol/His_phosphatase_N"/>
</dbReference>
<dbReference type="Pfam" id="PF02811">
    <property type="entry name" value="PHP"/>
    <property type="match status" value="1"/>
</dbReference>
<reference evidence="2" key="2">
    <citation type="journal article" date="2021" name="PeerJ">
        <title>Extensive microbial diversity within the chicken gut microbiome revealed by metagenomics and culture.</title>
        <authorList>
            <person name="Gilroy R."/>
            <person name="Ravi A."/>
            <person name="Getino M."/>
            <person name="Pursley I."/>
            <person name="Horton D.L."/>
            <person name="Alikhan N.F."/>
            <person name="Baker D."/>
            <person name="Gharbi K."/>
            <person name="Hall N."/>
            <person name="Watson M."/>
            <person name="Adriaenssens E.M."/>
            <person name="Foster-Nyarko E."/>
            <person name="Jarju S."/>
            <person name="Secka A."/>
            <person name="Antonio M."/>
            <person name="Oren A."/>
            <person name="Chaudhuri R.R."/>
            <person name="La Ragione R."/>
            <person name="Hildebrand F."/>
            <person name="Pallen M.J."/>
        </authorList>
    </citation>
    <scope>NUCLEOTIDE SEQUENCE</scope>
    <source>
        <strain evidence="2">ChiGjej1B1-1684</strain>
    </source>
</reference>
<dbReference type="GO" id="GO:0035312">
    <property type="term" value="F:5'-3' DNA exonuclease activity"/>
    <property type="evidence" value="ECO:0007669"/>
    <property type="project" value="TreeGrafter"/>
</dbReference>
<dbReference type="SUPFAM" id="SSF89550">
    <property type="entry name" value="PHP domain-like"/>
    <property type="match status" value="1"/>
</dbReference>
<protein>
    <submittedName>
        <fullName evidence="2">PHP domain-containing protein</fullName>
    </submittedName>
</protein>
<reference evidence="2" key="1">
    <citation type="submission" date="2020-10" db="EMBL/GenBank/DDBJ databases">
        <authorList>
            <person name="Gilroy R."/>
        </authorList>
    </citation>
    <scope>NUCLEOTIDE SEQUENCE</scope>
    <source>
        <strain evidence="2">ChiGjej1B1-1684</strain>
    </source>
</reference>
<dbReference type="PANTHER" id="PTHR42924:SF3">
    <property type="entry name" value="POLYMERASE_HISTIDINOL PHOSPHATASE N-TERMINAL DOMAIN-CONTAINING PROTEIN"/>
    <property type="match status" value="1"/>
</dbReference>
<dbReference type="Gene3D" id="3.20.20.140">
    <property type="entry name" value="Metal-dependent hydrolases"/>
    <property type="match status" value="1"/>
</dbReference>
<dbReference type="CDD" id="cd07438">
    <property type="entry name" value="PHP_HisPPase_AMP"/>
    <property type="match status" value="1"/>
</dbReference>
<dbReference type="EMBL" id="DVNG01000084">
    <property type="protein sequence ID" value="HIU50468.1"/>
    <property type="molecule type" value="Genomic_DNA"/>
</dbReference>
<accession>A0A9D1S8L9</accession>
<dbReference type="InterPro" id="IPR016195">
    <property type="entry name" value="Pol/histidinol_Pase-like"/>
</dbReference>
<proteinExistence type="predicted"/>
<dbReference type="InterPro" id="IPR052018">
    <property type="entry name" value="PHP_domain"/>
</dbReference>
<name>A0A9D1S8L9_9FIRM</name>
<dbReference type="Gene3D" id="1.10.150.650">
    <property type="match status" value="1"/>
</dbReference>
<evidence type="ECO:0000313" key="2">
    <source>
        <dbReference type="EMBL" id="HIU50468.1"/>
    </source>
</evidence>
<feature type="domain" description="Polymerase/histidinol phosphatase N-terminal" evidence="1">
    <location>
        <begin position="3"/>
        <end position="67"/>
    </location>
</feature>
<dbReference type="GO" id="GO:0004534">
    <property type="term" value="F:5'-3' RNA exonuclease activity"/>
    <property type="evidence" value="ECO:0007669"/>
    <property type="project" value="TreeGrafter"/>
</dbReference>
<dbReference type="PANTHER" id="PTHR42924">
    <property type="entry name" value="EXONUCLEASE"/>
    <property type="match status" value="1"/>
</dbReference>
<dbReference type="AlphaFoldDB" id="A0A9D1S8L9"/>
<organism evidence="2 3">
    <name type="scientific">Candidatus Limousia pullorum</name>
    <dbReference type="NCBI Taxonomy" id="2840860"/>
    <lineage>
        <taxon>Bacteria</taxon>
        <taxon>Bacillati</taxon>
        <taxon>Bacillota</taxon>
        <taxon>Clostridia</taxon>
        <taxon>Eubacteriales</taxon>
        <taxon>Oscillospiraceae</taxon>
        <taxon>Oscillospiraceae incertae sedis</taxon>
        <taxon>Candidatus Limousia</taxon>
    </lineage>
</organism>